<keyword evidence="3" id="KW-0805">Transcription regulation</keyword>
<keyword evidence="11" id="KW-1185">Reference proteome</keyword>
<dbReference type="GO" id="GO:0000981">
    <property type="term" value="F:DNA-binding transcription factor activity, RNA polymerase II-specific"/>
    <property type="evidence" value="ECO:0007669"/>
    <property type="project" value="TreeGrafter"/>
</dbReference>
<accession>A0A8T0HS54</accession>
<dbReference type="PANTHER" id="PTHR45614:SF25">
    <property type="entry name" value="MYB PROTEIN"/>
    <property type="match status" value="1"/>
</dbReference>
<gene>
    <name evidence="10" type="ORF">KC19_VG205800</name>
</gene>
<dbReference type="Proteomes" id="UP000822688">
    <property type="component" value="Chromosome V"/>
</dbReference>
<dbReference type="AlphaFoldDB" id="A0A8T0HS54"/>
<dbReference type="FunFam" id="1.10.10.60:FF:000344">
    <property type="entry name" value="Transcription factor MYB44"/>
    <property type="match status" value="1"/>
</dbReference>
<evidence type="ECO:0000313" key="10">
    <source>
        <dbReference type="EMBL" id="KAG0573744.1"/>
    </source>
</evidence>
<evidence type="ECO:0000256" key="3">
    <source>
        <dbReference type="ARBA" id="ARBA00023015"/>
    </source>
</evidence>
<comment type="caution">
    <text evidence="10">The sequence shown here is derived from an EMBL/GenBank/DDBJ whole genome shotgun (WGS) entry which is preliminary data.</text>
</comment>
<evidence type="ECO:0000256" key="7">
    <source>
        <dbReference type="SAM" id="MobiDB-lite"/>
    </source>
</evidence>
<evidence type="ECO:0000256" key="4">
    <source>
        <dbReference type="ARBA" id="ARBA00023125"/>
    </source>
</evidence>
<protein>
    <submittedName>
        <fullName evidence="10">Uncharacterized protein</fullName>
    </submittedName>
</protein>
<evidence type="ECO:0000256" key="1">
    <source>
        <dbReference type="ARBA" id="ARBA00004123"/>
    </source>
</evidence>
<dbReference type="InterPro" id="IPR017930">
    <property type="entry name" value="Myb_dom"/>
</dbReference>
<dbReference type="Pfam" id="PF00249">
    <property type="entry name" value="Myb_DNA-binding"/>
    <property type="match status" value="2"/>
</dbReference>
<name>A0A8T0HS54_CERPU</name>
<dbReference type="PROSITE" id="PS51294">
    <property type="entry name" value="HTH_MYB"/>
    <property type="match status" value="2"/>
</dbReference>
<dbReference type="InterPro" id="IPR050560">
    <property type="entry name" value="MYB_TF"/>
</dbReference>
<dbReference type="GO" id="GO:0005634">
    <property type="term" value="C:nucleus"/>
    <property type="evidence" value="ECO:0007669"/>
    <property type="project" value="UniProtKB-SubCell"/>
</dbReference>
<dbReference type="InterPro" id="IPR009057">
    <property type="entry name" value="Homeodomain-like_sf"/>
</dbReference>
<evidence type="ECO:0000313" key="11">
    <source>
        <dbReference type="Proteomes" id="UP000822688"/>
    </source>
</evidence>
<evidence type="ECO:0000256" key="5">
    <source>
        <dbReference type="ARBA" id="ARBA00023163"/>
    </source>
</evidence>
<dbReference type="GO" id="GO:0000978">
    <property type="term" value="F:RNA polymerase II cis-regulatory region sequence-specific DNA binding"/>
    <property type="evidence" value="ECO:0007669"/>
    <property type="project" value="TreeGrafter"/>
</dbReference>
<feature type="compositionally biased region" description="Basic and acidic residues" evidence="7">
    <location>
        <begin position="138"/>
        <end position="164"/>
    </location>
</feature>
<feature type="domain" description="HTH myb-type" evidence="9">
    <location>
        <begin position="83"/>
        <end position="137"/>
    </location>
</feature>
<evidence type="ECO:0000256" key="6">
    <source>
        <dbReference type="ARBA" id="ARBA00023242"/>
    </source>
</evidence>
<feature type="region of interest" description="Disordered" evidence="7">
    <location>
        <begin position="131"/>
        <end position="218"/>
    </location>
</feature>
<feature type="domain" description="Myb-like" evidence="8">
    <location>
        <begin position="83"/>
        <end position="133"/>
    </location>
</feature>
<feature type="region of interest" description="Disordered" evidence="7">
    <location>
        <begin position="13"/>
        <end position="37"/>
    </location>
</feature>
<dbReference type="EMBL" id="CM026426">
    <property type="protein sequence ID" value="KAG0573744.1"/>
    <property type="molecule type" value="Genomic_DNA"/>
</dbReference>
<feature type="compositionally biased region" description="Basic and acidic residues" evidence="7">
    <location>
        <begin position="20"/>
        <end position="36"/>
    </location>
</feature>
<sequence length="396" mass="43173">MEGEGGRRVMEVVMDGGSPGRERLRGGGARADDRIKGPWSPEEDVVLNRLVEKFGARNWSLIARGIPGRSGKSCRLRWCNQLNPGVKRKPFTEEEDRAIVAAHAIHGNKWASIARMLPGRTDNAIKNHWNSTLRRKHMGDDHHRKEGSSDGSDKCKEDGSETDRTPPTNEIGDDCDGDEYPAVSSDTPKTENDQTTPDREPEHEDQAPRKPIRPIARPSAFTSYRKVVANLGSTPSVSVPVDDDTLSSGVMSTFIPPSWAWSMPEAPGSCGRGCCPPHQSGRQWEGLISPRGPLMGPDYVEFGEEVCGRMADGEVRRWADVGGAAKEALASAVHVAVAEVVVPFLQGQVKQATESFLANGKDVRVGSGLDMGLMREIVAQEISRYTSNLQMQEPGS</sequence>
<feature type="compositionally biased region" description="Basic and acidic residues" evidence="7">
    <location>
        <begin position="188"/>
        <end position="208"/>
    </location>
</feature>
<dbReference type="Gene3D" id="1.10.10.60">
    <property type="entry name" value="Homeodomain-like"/>
    <property type="match status" value="2"/>
</dbReference>
<keyword evidence="4" id="KW-0238">DNA-binding</keyword>
<dbReference type="SUPFAM" id="SSF46689">
    <property type="entry name" value="Homeodomain-like"/>
    <property type="match status" value="1"/>
</dbReference>
<keyword evidence="2" id="KW-0677">Repeat</keyword>
<dbReference type="SMART" id="SM00717">
    <property type="entry name" value="SANT"/>
    <property type="match status" value="2"/>
</dbReference>
<keyword evidence="6" id="KW-0539">Nucleus</keyword>
<dbReference type="InterPro" id="IPR001005">
    <property type="entry name" value="SANT/Myb"/>
</dbReference>
<dbReference type="FunFam" id="1.10.10.60:FF:000060">
    <property type="entry name" value="MYB transcription factor"/>
    <property type="match status" value="1"/>
</dbReference>
<dbReference type="CDD" id="cd00167">
    <property type="entry name" value="SANT"/>
    <property type="match status" value="2"/>
</dbReference>
<feature type="domain" description="HTH myb-type" evidence="9">
    <location>
        <begin position="31"/>
        <end position="82"/>
    </location>
</feature>
<evidence type="ECO:0000259" key="8">
    <source>
        <dbReference type="PROSITE" id="PS50090"/>
    </source>
</evidence>
<evidence type="ECO:0000259" key="9">
    <source>
        <dbReference type="PROSITE" id="PS51294"/>
    </source>
</evidence>
<organism evidence="10 11">
    <name type="scientific">Ceratodon purpureus</name>
    <name type="common">Fire moss</name>
    <name type="synonym">Dicranum purpureum</name>
    <dbReference type="NCBI Taxonomy" id="3225"/>
    <lineage>
        <taxon>Eukaryota</taxon>
        <taxon>Viridiplantae</taxon>
        <taxon>Streptophyta</taxon>
        <taxon>Embryophyta</taxon>
        <taxon>Bryophyta</taxon>
        <taxon>Bryophytina</taxon>
        <taxon>Bryopsida</taxon>
        <taxon>Dicranidae</taxon>
        <taxon>Pseudoditrichales</taxon>
        <taxon>Ditrichaceae</taxon>
        <taxon>Ceratodon</taxon>
    </lineage>
</organism>
<dbReference type="PANTHER" id="PTHR45614">
    <property type="entry name" value="MYB PROTEIN-RELATED"/>
    <property type="match status" value="1"/>
</dbReference>
<proteinExistence type="predicted"/>
<comment type="subcellular location">
    <subcellularLocation>
        <location evidence="1">Nucleus</location>
    </subcellularLocation>
</comment>
<evidence type="ECO:0000256" key="2">
    <source>
        <dbReference type="ARBA" id="ARBA00022737"/>
    </source>
</evidence>
<reference evidence="10" key="1">
    <citation type="submission" date="2020-06" db="EMBL/GenBank/DDBJ databases">
        <title>WGS assembly of Ceratodon purpureus strain R40.</title>
        <authorList>
            <person name="Carey S.B."/>
            <person name="Jenkins J."/>
            <person name="Shu S."/>
            <person name="Lovell J.T."/>
            <person name="Sreedasyam A."/>
            <person name="Maumus F."/>
            <person name="Tiley G.P."/>
            <person name="Fernandez-Pozo N."/>
            <person name="Barry K."/>
            <person name="Chen C."/>
            <person name="Wang M."/>
            <person name="Lipzen A."/>
            <person name="Daum C."/>
            <person name="Saski C.A."/>
            <person name="Payton A.C."/>
            <person name="Mcbreen J.C."/>
            <person name="Conrad R.E."/>
            <person name="Kollar L.M."/>
            <person name="Olsson S."/>
            <person name="Huttunen S."/>
            <person name="Landis J.B."/>
            <person name="Wickett N.J."/>
            <person name="Johnson M.G."/>
            <person name="Rensing S.A."/>
            <person name="Grimwood J."/>
            <person name="Schmutz J."/>
            <person name="Mcdaniel S.F."/>
        </authorList>
    </citation>
    <scope>NUCLEOTIDE SEQUENCE</scope>
    <source>
        <strain evidence="10">R40</strain>
    </source>
</reference>
<feature type="domain" description="Myb-like" evidence="8">
    <location>
        <begin position="31"/>
        <end position="82"/>
    </location>
</feature>
<dbReference type="PROSITE" id="PS50090">
    <property type="entry name" value="MYB_LIKE"/>
    <property type="match status" value="2"/>
</dbReference>
<keyword evidence="5" id="KW-0804">Transcription</keyword>